<dbReference type="InterPro" id="IPR003785">
    <property type="entry name" value="Creatininase/forma_Hydrolase"/>
</dbReference>
<evidence type="ECO:0000256" key="3">
    <source>
        <dbReference type="ARBA" id="ARBA00022801"/>
    </source>
</evidence>
<comment type="cofactor">
    <cofactor evidence="1">
        <name>Zn(2+)</name>
        <dbReference type="ChEBI" id="CHEBI:29105"/>
    </cofactor>
</comment>
<dbReference type="PANTHER" id="PTHR35005">
    <property type="entry name" value="3-DEHYDRO-SCYLLO-INOSOSE HYDROLASE"/>
    <property type="match status" value="1"/>
</dbReference>
<protein>
    <submittedName>
        <fullName evidence="6">Creatininase family protein</fullName>
    </submittedName>
</protein>
<evidence type="ECO:0000256" key="5">
    <source>
        <dbReference type="ARBA" id="ARBA00024029"/>
    </source>
</evidence>
<proteinExistence type="inferred from homology"/>
<dbReference type="Pfam" id="PF02633">
    <property type="entry name" value="Creatininase"/>
    <property type="match status" value="1"/>
</dbReference>
<evidence type="ECO:0000256" key="2">
    <source>
        <dbReference type="ARBA" id="ARBA00022723"/>
    </source>
</evidence>
<evidence type="ECO:0000256" key="4">
    <source>
        <dbReference type="ARBA" id="ARBA00022833"/>
    </source>
</evidence>
<dbReference type="PANTHER" id="PTHR35005:SF1">
    <property type="entry name" value="2-AMINO-5-FORMYLAMINO-6-RIBOSYLAMINOPYRIMIDIN-4(3H)-ONE 5'-MONOPHOSPHATE DEFORMYLASE"/>
    <property type="match status" value="1"/>
</dbReference>
<keyword evidence="7" id="KW-1185">Reference proteome</keyword>
<name>A0ABW1ZVQ5_9GAMM</name>
<dbReference type="Proteomes" id="UP001596422">
    <property type="component" value="Unassembled WGS sequence"/>
</dbReference>
<organism evidence="6 7">
    <name type="scientific">Marinobacterium aestuariivivens</name>
    <dbReference type="NCBI Taxonomy" id="1698799"/>
    <lineage>
        <taxon>Bacteria</taxon>
        <taxon>Pseudomonadati</taxon>
        <taxon>Pseudomonadota</taxon>
        <taxon>Gammaproteobacteria</taxon>
        <taxon>Oceanospirillales</taxon>
        <taxon>Oceanospirillaceae</taxon>
        <taxon>Marinobacterium</taxon>
    </lineage>
</organism>
<evidence type="ECO:0000313" key="7">
    <source>
        <dbReference type="Proteomes" id="UP001596422"/>
    </source>
</evidence>
<reference evidence="7" key="1">
    <citation type="journal article" date="2019" name="Int. J. Syst. Evol. Microbiol.">
        <title>The Global Catalogue of Microorganisms (GCM) 10K type strain sequencing project: providing services to taxonomists for standard genome sequencing and annotation.</title>
        <authorList>
            <consortium name="The Broad Institute Genomics Platform"/>
            <consortium name="The Broad Institute Genome Sequencing Center for Infectious Disease"/>
            <person name="Wu L."/>
            <person name="Ma J."/>
        </authorList>
    </citation>
    <scope>NUCLEOTIDE SEQUENCE [LARGE SCALE GENOMIC DNA]</scope>
    <source>
        <strain evidence="7">NBRC 111756</strain>
    </source>
</reference>
<gene>
    <name evidence="6" type="ORF">ACFQDL_03480</name>
</gene>
<keyword evidence="3" id="KW-0378">Hydrolase</keyword>
<dbReference type="SUPFAM" id="SSF102215">
    <property type="entry name" value="Creatininase"/>
    <property type="match status" value="1"/>
</dbReference>
<keyword evidence="4" id="KW-0862">Zinc</keyword>
<evidence type="ECO:0000256" key="1">
    <source>
        <dbReference type="ARBA" id="ARBA00001947"/>
    </source>
</evidence>
<comment type="similarity">
    <text evidence="5">Belongs to the creatininase superfamily.</text>
</comment>
<sequence length="163" mass="18497">MTLSHLVRDLIRELARHGVRRICLLDGHYENLWFLNEGVDLAYRELRDSDIRILVLQHWEFITEATLETVFPDGFPGIELEHAAVLETSLMMHYYPELVRESLIPDNPPADSGPYDVWPPHREWVPDSGALVSAKAASADKGRLLAEQVGGDIGRALQREFAI</sequence>
<keyword evidence="2" id="KW-0479">Metal-binding</keyword>
<evidence type="ECO:0000313" key="6">
    <source>
        <dbReference type="EMBL" id="MFC6669263.1"/>
    </source>
</evidence>
<dbReference type="Gene3D" id="3.40.50.10310">
    <property type="entry name" value="Creatininase"/>
    <property type="match status" value="1"/>
</dbReference>
<dbReference type="RefSeq" id="WP_379907836.1">
    <property type="nucleotide sequence ID" value="NZ_JBHSWE010000001.1"/>
</dbReference>
<dbReference type="InterPro" id="IPR024087">
    <property type="entry name" value="Creatininase-like_sf"/>
</dbReference>
<comment type="caution">
    <text evidence="6">The sequence shown here is derived from an EMBL/GenBank/DDBJ whole genome shotgun (WGS) entry which is preliminary data.</text>
</comment>
<dbReference type="EMBL" id="JBHSWE010000001">
    <property type="protein sequence ID" value="MFC6669263.1"/>
    <property type="molecule type" value="Genomic_DNA"/>
</dbReference>
<accession>A0ABW1ZVQ5</accession>